<accession>A0ACC0QCC6</accession>
<comment type="caution">
    <text evidence="1">The sequence shown here is derived from an EMBL/GenBank/DDBJ whole genome shotgun (WGS) entry which is preliminary data.</text>
</comment>
<protein>
    <submittedName>
        <fullName evidence="1">Uncharacterized protein</fullName>
    </submittedName>
</protein>
<keyword evidence="2" id="KW-1185">Reference proteome</keyword>
<evidence type="ECO:0000313" key="1">
    <source>
        <dbReference type="EMBL" id="KAI8650546.1"/>
    </source>
</evidence>
<name>A0ACC0QCC6_9HYPO</name>
<dbReference type="Proteomes" id="UP001065298">
    <property type="component" value="Chromosome 12"/>
</dbReference>
<organism evidence="1 2">
    <name type="scientific">Fusarium keratoplasticum</name>
    <dbReference type="NCBI Taxonomy" id="1328300"/>
    <lineage>
        <taxon>Eukaryota</taxon>
        <taxon>Fungi</taxon>
        <taxon>Dikarya</taxon>
        <taxon>Ascomycota</taxon>
        <taxon>Pezizomycotina</taxon>
        <taxon>Sordariomycetes</taxon>
        <taxon>Hypocreomycetidae</taxon>
        <taxon>Hypocreales</taxon>
        <taxon>Nectriaceae</taxon>
        <taxon>Fusarium</taxon>
        <taxon>Fusarium solani species complex</taxon>
    </lineage>
</organism>
<sequence>MSHRSSLSEPQSGETRSRLLLAPAEIRHIIYEHVLPHGIHVFRQGAKLCCSACVGASSDDEDGSERQATGDPRSDTVWARRLKSSWGPHWLCEELALSMDKAQRPVSRVDLAIAFTCKQLYFEVLQLNIHDRVLHVTDLDVLMQVLQKPDGFFNITSQLPSPFASSILCFRELHLTLRLPPVFLAKLEDLIETNAASETSPGLDESIDAWGTQTAAWLHLATLLSRPTELRRLHIWLDHQSNMLWSIVDERTITSVLEPLTTRTDIHISVSLPKIQHGLESHRHLLEHEDMTNYGISRREMQRYYVDHNLDGHDEPVVGCQEIVTTVDGDIAGLVELERLCYKGQEELVMELSGLCVHPGYV</sequence>
<gene>
    <name evidence="1" type="ORF">NCS57_01388700</name>
</gene>
<evidence type="ECO:0000313" key="2">
    <source>
        <dbReference type="Proteomes" id="UP001065298"/>
    </source>
</evidence>
<reference evidence="1" key="1">
    <citation type="submission" date="2022-06" db="EMBL/GenBank/DDBJ databases">
        <title>Fusarium solani species complex genomes reveal bases of compartmentalisation and animal pathogenesis.</title>
        <authorList>
            <person name="Tsai I.J."/>
        </authorList>
    </citation>
    <scope>NUCLEOTIDE SEQUENCE</scope>
    <source>
        <strain evidence="1">Fu6.1</strain>
    </source>
</reference>
<dbReference type="EMBL" id="CM046514">
    <property type="protein sequence ID" value="KAI8650546.1"/>
    <property type="molecule type" value="Genomic_DNA"/>
</dbReference>
<proteinExistence type="predicted"/>